<dbReference type="PANTHER" id="PTHR24276:SF98">
    <property type="entry name" value="FI18310P1-RELATED"/>
    <property type="match status" value="1"/>
</dbReference>
<dbReference type="Gene3D" id="2.40.10.10">
    <property type="entry name" value="Trypsin-like serine proteases"/>
    <property type="match status" value="1"/>
</dbReference>
<keyword evidence="8" id="KW-1185">Reference proteome</keyword>
<dbReference type="PANTHER" id="PTHR24276">
    <property type="entry name" value="POLYSERASE-RELATED"/>
    <property type="match status" value="1"/>
</dbReference>
<dbReference type="InterPro" id="IPR018114">
    <property type="entry name" value="TRYPSIN_HIS"/>
</dbReference>
<sequence length="312" mass="31882">MRVTRKHTAVGAAIATAVAVAATVVLTQPAQAIVGGEQAAEGQYPFMASLQDGDFHFCGGSVVAPDWVLTAAHCVEDATPSDQDVVVGKTDLDAEGGQRVDVTEIHVHPDYDGTHDAALLKLAESVSVPIIPLADANDDDLEAEGTPLTVAGWGTEFFGSPTTPSHLKRADVEAVADDRCEGMTGNGLAGFDPETEICAEELLADSCQGDSGGPLFHELDGRLVQLGIVSWGVGCAFPGFPGVYAEVNNPSILEFITATITGGTSPSDPTSPEDDEPRGNGNGGNSDNAGGNGNGGNSDRAGDNGNGKGPKE</sequence>
<dbReference type="CDD" id="cd00190">
    <property type="entry name" value="Tryp_SPc"/>
    <property type="match status" value="1"/>
</dbReference>
<dbReference type="PROSITE" id="PS50240">
    <property type="entry name" value="TRYPSIN_DOM"/>
    <property type="match status" value="1"/>
</dbReference>
<dbReference type="InterPro" id="IPR043504">
    <property type="entry name" value="Peptidase_S1_PA_chymotrypsin"/>
</dbReference>
<dbReference type="Pfam" id="PF00089">
    <property type="entry name" value="Trypsin"/>
    <property type="match status" value="1"/>
</dbReference>
<feature type="region of interest" description="Disordered" evidence="4">
    <location>
        <begin position="260"/>
        <end position="312"/>
    </location>
</feature>
<feature type="domain" description="Peptidase S1" evidence="6">
    <location>
        <begin position="33"/>
        <end position="261"/>
    </location>
</feature>
<dbReference type="PROSITE" id="PS00135">
    <property type="entry name" value="TRYPSIN_SER"/>
    <property type="match status" value="1"/>
</dbReference>
<keyword evidence="2" id="KW-1015">Disulfide bond</keyword>
<dbReference type="Proteomes" id="UP001596337">
    <property type="component" value="Unassembled WGS sequence"/>
</dbReference>
<dbReference type="SUPFAM" id="SSF50494">
    <property type="entry name" value="Trypsin-like serine proteases"/>
    <property type="match status" value="1"/>
</dbReference>
<keyword evidence="3" id="KW-0645">Protease</keyword>
<dbReference type="InterPro" id="IPR033116">
    <property type="entry name" value="TRYPSIN_SER"/>
</dbReference>
<evidence type="ECO:0000256" key="2">
    <source>
        <dbReference type="ARBA" id="ARBA00023157"/>
    </source>
</evidence>
<comment type="similarity">
    <text evidence="1">Belongs to the peptidase S1 family.</text>
</comment>
<reference evidence="8" key="1">
    <citation type="journal article" date="2019" name="Int. J. Syst. Evol. Microbiol.">
        <title>The Global Catalogue of Microorganisms (GCM) 10K type strain sequencing project: providing services to taxonomists for standard genome sequencing and annotation.</title>
        <authorList>
            <consortium name="The Broad Institute Genomics Platform"/>
            <consortium name="The Broad Institute Genome Sequencing Center for Infectious Disease"/>
            <person name="Wu L."/>
            <person name="Ma J."/>
        </authorList>
    </citation>
    <scope>NUCLEOTIDE SEQUENCE [LARGE SCALE GENOMIC DNA]</scope>
    <source>
        <strain evidence="8">KCTC 32255</strain>
    </source>
</reference>
<protein>
    <submittedName>
        <fullName evidence="7">S1 family peptidase</fullName>
    </submittedName>
</protein>
<feature type="chain" id="PRO_5046321770" evidence="5">
    <location>
        <begin position="33"/>
        <end position="312"/>
    </location>
</feature>
<dbReference type="InterPro" id="IPR001314">
    <property type="entry name" value="Peptidase_S1A"/>
</dbReference>
<gene>
    <name evidence="7" type="ORF">ACFQGD_10765</name>
</gene>
<dbReference type="InterPro" id="IPR009003">
    <property type="entry name" value="Peptidase_S1_PA"/>
</dbReference>
<evidence type="ECO:0000259" key="6">
    <source>
        <dbReference type="PROSITE" id="PS50240"/>
    </source>
</evidence>
<evidence type="ECO:0000313" key="8">
    <source>
        <dbReference type="Proteomes" id="UP001596337"/>
    </source>
</evidence>
<feature type="compositionally biased region" description="Low complexity" evidence="4">
    <location>
        <begin position="261"/>
        <end position="270"/>
    </location>
</feature>
<dbReference type="EMBL" id="JBHSXX010000001">
    <property type="protein sequence ID" value="MFC6867631.1"/>
    <property type="molecule type" value="Genomic_DNA"/>
</dbReference>
<evidence type="ECO:0000256" key="5">
    <source>
        <dbReference type="SAM" id="SignalP"/>
    </source>
</evidence>
<dbReference type="PROSITE" id="PS00134">
    <property type="entry name" value="TRYPSIN_HIS"/>
    <property type="match status" value="1"/>
</dbReference>
<keyword evidence="3" id="KW-0378">Hydrolase</keyword>
<dbReference type="SMART" id="SM00020">
    <property type="entry name" value="Tryp_SPc"/>
    <property type="match status" value="1"/>
</dbReference>
<dbReference type="InterPro" id="IPR050430">
    <property type="entry name" value="Peptidase_S1"/>
</dbReference>
<proteinExistence type="inferred from homology"/>
<organism evidence="7 8">
    <name type="scientific">Haloechinothrix salitolerans</name>
    <dbReference type="NCBI Taxonomy" id="926830"/>
    <lineage>
        <taxon>Bacteria</taxon>
        <taxon>Bacillati</taxon>
        <taxon>Actinomycetota</taxon>
        <taxon>Actinomycetes</taxon>
        <taxon>Pseudonocardiales</taxon>
        <taxon>Pseudonocardiaceae</taxon>
        <taxon>Haloechinothrix</taxon>
    </lineage>
</organism>
<accession>A0ABW2BX36</accession>
<feature type="signal peptide" evidence="5">
    <location>
        <begin position="1"/>
        <end position="32"/>
    </location>
</feature>
<evidence type="ECO:0000256" key="4">
    <source>
        <dbReference type="SAM" id="MobiDB-lite"/>
    </source>
</evidence>
<evidence type="ECO:0000256" key="3">
    <source>
        <dbReference type="RuleBase" id="RU363034"/>
    </source>
</evidence>
<keyword evidence="5" id="KW-0732">Signal</keyword>
<feature type="compositionally biased region" description="Gly residues" evidence="4">
    <location>
        <begin position="280"/>
        <end position="296"/>
    </location>
</feature>
<evidence type="ECO:0000313" key="7">
    <source>
        <dbReference type="EMBL" id="MFC6867631.1"/>
    </source>
</evidence>
<evidence type="ECO:0000256" key="1">
    <source>
        <dbReference type="ARBA" id="ARBA00007664"/>
    </source>
</evidence>
<dbReference type="InterPro" id="IPR001254">
    <property type="entry name" value="Trypsin_dom"/>
</dbReference>
<keyword evidence="3" id="KW-0720">Serine protease</keyword>
<dbReference type="PRINTS" id="PR00722">
    <property type="entry name" value="CHYMOTRYPSIN"/>
</dbReference>
<name>A0ABW2BX36_9PSEU</name>
<dbReference type="RefSeq" id="WP_345401163.1">
    <property type="nucleotide sequence ID" value="NZ_BAABLA010000104.1"/>
</dbReference>
<comment type="caution">
    <text evidence="7">The sequence shown here is derived from an EMBL/GenBank/DDBJ whole genome shotgun (WGS) entry which is preliminary data.</text>
</comment>